<sequence length="353" mass="40353">MEESHEGESANTCKKKAVEEMLPQDNYAHVGLPNFFIETILSRFPSTKRNSSNKSCSYTFSAPNFENGQKLSFYAQNADSTYIENKPDSCTTKKIWNPFFERTESSDGFGFHKSQQYSHHKTGMKMGSFELNSYANCVQEWRQKLKNSVLNSNICHDFSYEKVFSPVDIPLLMKTTSTIGQKDDSSISWSYVKNPCDSENDFHAKYKVKKSVFTKRKPLENSPISQLNKLSKNFTTTQSKRKSFRKKCSTPQSTTMPEKSSMSSNAITTQAQRSDSIVADSSHNPTRQDKMWPAWVYCTRYSDRPSAGPRARRRKNKAKDDTKARVNRGEKRARTAFSGSQLELLQNLKKVNT</sequence>
<accession>A0ABP0FXB5</accession>
<protein>
    <submittedName>
        <fullName evidence="4">Uncharacterized protein</fullName>
    </submittedName>
</protein>
<keyword evidence="5" id="KW-1185">Reference proteome</keyword>
<feature type="compositionally biased region" description="Basic and acidic residues" evidence="3">
    <location>
        <begin position="318"/>
        <end position="333"/>
    </location>
</feature>
<organism evidence="4 5">
    <name type="scientific">Clavelina lepadiformis</name>
    <name type="common">Light-bulb sea squirt</name>
    <name type="synonym">Ascidia lepadiformis</name>
    <dbReference type="NCBI Taxonomy" id="159417"/>
    <lineage>
        <taxon>Eukaryota</taxon>
        <taxon>Metazoa</taxon>
        <taxon>Chordata</taxon>
        <taxon>Tunicata</taxon>
        <taxon>Ascidiacea</taxon>
        <taxon>Aplousobranchia</taxon>
        <taxon>Clavelinidae</taxon>
        <taxon>Clavelina</taxon>
    </lineage>
</organism>
<dbReference type="PANTHER" id="PTHR24341">
    <property type="entry name" value="HOMEOBOX PROTEIN ENGRAILED"/>
    <property type="match status" value="1"/>
</dbReference>
<name>A0ABP0FXB5_CLALP</name>
<dbReference type="EMBL" id="CAWYQH010000096">
    <property type="protein sequence ID" value="CAK8682605.1"/>
    <property type="molecule type" value="Genomic_DNA"/>
</dbReference>
<dbReference type="InterPro" id="IPR050720">
    <property type="entry name" value="Engrailed_Homeobox_TFs"/>
</dbReference>
<reference evidence="4 5" key="1">
    <citation type="submission" date="2024-02" db="EMBL/GenBank/DDBJ databases">
        <authorList>
            <person name="Daric V."/>
            <person name="Darras S."/>
        </authorList>
    </citation>
    <scope>NUCLEOTIDE SEQUENCE [LARGE SCALE GENOMIC DNA]</scope>
</reference>
<gene>
    <name evidence="4" type="ORF">CVLEPA_LOCUS13266</name>
</gene>
<dbReference type="PANTHER" id="PTHR24341:SF6">
    <property type="entry name" value="HOMEOBOX PROTEIN INVECTED"/>
    <property type="match status" value="1"/>
</dbReference>
<evidence type="ECO:0000313" key="4">
    <source>
        <dbReference type="EMBL" id="CAK8682605.1"/>
    </source>
</evidence>
<feature type="compositionally biased region" description="Basic residues" evidence="3">
    <location>
        <begin position="239"/>
        <end position="248"/>
    </location>
</feature>
<proteinExistence type="predicted"/>
<feature type="region of interest" description="Disordered" evidence="3">
    <location>
        <begin position="231"/>
        <end position="286"/>
    </location>
</feature>
<evidence type="ECO:0000256" key="1">
    <source>
        <dbReference type="ARBA" id="ARBA00004123"/>
    </source>
</evidence>
<feature type="region of interest" description="Disordered" evidence="3">
    <location>
        <begin position="303"/>
        <end position="338"/>
    </location>
</feature>
<evidence type="ECO:0000256" key="2">
    <source>
        <dbReference type="ARBA" id="ARBA00023242"/>
    </source>
</evidence>
<keyword evidence="2" id="KW-0539">Nucleus</keyword>
<comment type="subcellular location">
    <subcellularLocation>
        <location evidence="1">Nucleus</location>
    </subcellularLocation>
</comment>
<feature type="compositionally biased region" description="Polar residues" evidence="3">
    <location>
        <begin position="249"/>
        <end position="285"/>
    </location>
</feature>
<evidence type="ECO:0000313" key="5">
    <source>
        <dbReference type="Proteomes" id="UP001642483"/>
    </source>
</evidence>
<evidence type="ECO:0000256" key="3">
    <source>
        <dbReference type="SAM" id="MobiDB-lite"/>
    </source>
</evidence>
<dbReference type="Proteomes" id="UP001642483">
    <property type="component" value="Unassembled WGS sequence"/>
</dbReference>
<comment type="caution">
    <text evidence="4">The sequence shown here is derived from an EMBL/GenBank/DDBJ whole genome shotgun (WGS) entry which is preliminary data.</text>
</comment>